<proteinExistence type="predicted"/>
<gene>
    <name evidence="2" type="ORF">LU297_06940</name>
</gene>
<feature type="transmembrane region" description="Helical" evidence="1">
    <location>
        <begin position="102"/>
        <end position="121"/>
    </location>
</feature>
<keyword evidence="3" id="KW-1185">Reference proteome</keyword>
<dbReference type="RefSeq" id="WP_263075814.1">
    <property type="nucleotide sequence ID" value="NZ_CP089977.1"/>
</dbReference>
<keyword evidence="1" id="KW-1133">Transmembrane helix</keyword>
<dbReference type="InterPro" id="IPR008875">
    <property type="entry name" value="TraX"/>
</dbReference>
<sequence>MKQDARGLTAFDLKLIAIIAMTLDHLAWVFLADDGLLSGVLHFIGRLVAPLMCYLLVEGFHRSADVSSYLGRLLIFALLSQLPFSLYLIGIGNLDEADWTQFLAGNVLFSLAAALFSLRVWHKAWSWWQKLPIIMLTMLMVDGADYGGGLIFLTLLFDAFYHQKQRLLMAYLLGVPVFYWLVYGSEQTVLAWWVHLGVLLIMPLIYGYDGRQGRRLGGRYFFYAFYPVHLLLIALLVWVYERLGGAFPLLV</sequence>
<feature type="transmembrane region" description="Helical" evidence="1">
    <location>
        <begin position="69"/>
        <end position="90"/>
    </location>
</feature>
<dbReference type="Pfam" id="PF05857">
    <property type="entry name" value="TraX"/>
    <property type="match status" value="1"/>
</dbReference>
<keyword evidence="1" id="KW-0812">Transmembrane</keyword>
<evidence type="ECO:0000313" key="3">
    <source>
        <dbReference type="Proteomes" id="UP001063782"/>
    </source>
</evidence>
<organism evidence="2 3">
    <name type="scientific">Moraxella nasicaprae</name>
    <dbReference type="NCBI Taxonomy" id="2904122"/>
    <lineage>
        <taxon>Bacteria</taxon>
        <taxon>Pseudomonadati</taxon>
        <taxon>Pseudomonadota</taxon>
        <taxon>Gammaproteobacteria</taxon>
        <taxon>Moraxellales</taxon>
        <taxon>Moraxellaceae</taxon>
        <taxon>Moraxella</taxon>
    </lineage>
</organism>
<evidence type="ECO:0000313" key="2">
    <source>
        <dbReference type="EMBL" id="UXZ04327.1"/>
    </source>
</evidence>
<name>A0ABY6F2L5_9GAMM</name>
<dbReference type="Proteomes" id="UP001063782">
    <property type="component" value="Chromosome"/>
</dbReference>
<keyword evidence="1" id="KW-0472">Membrane</keyword>
<evidence type="ECO:0000256" key="1">
    <source>
        <dbReference type="SAM" id="Phobius"/>
    </source>
</evidence>
<dbReference type="EMBL" id="CP089977">
    <property type="protein sequence ID" value="UXZ04327.1"/>
    <property type="molecule type" value="Genomic_DNA"/>
</dbReference>
<accession>A0ABY6F2L5</accession>
<feature type="transmembrane region" description="Helical" evidence="1">
    <location>
        <begin position="133"/>
        <end position="155"/>
    </location>
</feature>
<feature type="transmembrane region" description="Helical" evidence="1">
    <location>
        <begin position="15"/>
        <end position="32"/>
    </location>
</feature>
<feature type="transmembrane region" description="Helical" evidence="1">
    <location>
        <begin position="189"/>
        <end position="208"/>
    </location>
</feature>
<protein>
    <submittedName>
        <fullName evidence="2">Conjugal transfer protein TraX</fullName>
    </submittedName>
</protein>
<feature type="transmembrane region" description="Helical" evidence="1">
    <location>
        <begin position="220"/>
        <end position="240"/>
    </location>
</feature>
<feature type="transmembrane region" description="Helical" evidence="1">
    <location>
        <begin position="167"/>
        <end position="183"/>
    </location>
</feature>
<reference evidence="2" key="1">
    <citation type="submission" date="2021-12" db="EMBL/GenBank/DDBJ databases">
        <title>taxonomy of Moraxella sp. ZY201224.</title>
        <authorList>
            <person name="Li F."/>
        </authorList>
    </citation>
    <scope>NUCLEOTIDE SEQUENCE</scope>
    <source>
        <strain evidence="2">ZY201224</strain>
    </source>
</reference>